<evidence type="ECO:0000256" key="14">
    <source>
        <dbReference type="SAM" id="MobiDB-lite"/>
    </source>
</evidence>
<dbReference type="InParanoid" id="B4MXQ5"/>
<keyword evidence="7" id="KW-0539">Nucleus</keyword>
<dbReference type="GO" id="GO:0005840">
    <property type="term" value="C:ribosome"/>
    <property type="evidence" value="ECO:0007669"/>
    <property type="project" value="UniProtKB-KW"/>
</dbReference>
<evidence type="ECO:0000256" key="1">
    <source>
        <dbReference type="ARBA" id="ARBA00004123"/>
    </source>
</evidence>
<feature type="region of interest" description="Disordered" evidence="14">
    <location>
        <begin position="206"/>
        <end position="238"/>
    </location>
</feature>
<evidence type="ECO:0000256" key="2">
    <source>
        <dbReference type="ARBA" id="ARBA00004173"/>
    </source>
</evidence>
<protein>
    <recommendedName>
        <fullName evidence="11">Large ribosomal subunit protein mL64</fullName>
    </recommendedName>
    <alternativeName>
        <fullName evidence="10">39S ribosomal protein L59, mitochondrial</fullName>
    </alternativeName>
    <alternativeName>
        <fullName evidence="12">Growth arrest and DNA damage-inducible proteins-interacting protein 1</fullName>
    </alternativeName>
</protein>
<reference evidence="15 16" key="1">
    <citation type="journal article" date="2007" name="Nature">
        <title>Evolution of genes and genomes on the Drosophila phylogeny.</title>
        <authorList>
            <consortium name="Drosophila 12 Genomes Consortium"/>
            <person name="Clark A.G."/>
            <person name="Eisen M.B."/>
            <person name="Smith D.R."/>
            <person name="Bergman C.M."/>
            <person name="Oliver B."/>
            <person name="Markow T.A."/>
            <person name="Kaufman T.C."/>
            <person name="Kellis M."/>
            <person name="Gelbart W."/>
            <person name="Iyer V.N."/>
            <person name="Pollard D.A."/>
            <person name="Sackton T.B."/>
            <person name="Larracuente A.M."/>
            <person name="Singh N.D."/>
            <person name="Abad J.P."/>
            <person name="Abt D.N."/>
            <person name="Adryan B."/>
            <person name="Aguade M."/>
            <person name="Akashi H."/>
            <person name="Anderson W.W."/>
            <person name="Aquadro C.F."/>
            <person name="Ardell D.H."/>
            <person name="Arguello R."/>
            <person name="Artieri C.G."/>
            <person name="Barbash D.A."/>
            <person name="Barker D."/>
            <person name="Barsanti P."/>
            <person name="Batterham P."/>
            <person name="Batzoglou S."/>
            <person name="Begun D."/>
            <person name="Bhutkar A."/>
            <person name="Blanco E."/>
            <person name="Bosak S.A."/>
            <person name="Bradley R.K."/>
            <person name="Brand A.D."/>
            <person name="Brent M.R."/>
            <person name="Brooks A.N."/>
            <person name="Brown R.H."/>
            <person name="Butlin R.K."/>
            <person name="Caggese C."/>
            <person name="Calvi B.R."/>
            <person name="Bernardo de Carvalho A."/>
            <person name="Caspi A."/>
            <person name="Castrezana S."/>
            <person name="Celniker S.E."/>
            <person name="Chang J.L."/>
            <person name="Chapple C."/>
            <person name="Chatterji S."/>
            <person name="Chinwalla A."/>
            <person name="Civetta A."/>
            <person name="Clifton S.W."/>
            <person name="Comeron J.M."/>
            <person name="Costello J.C."/>
            <person name="Coyne J.A."/>
            <person name="Daub J."/>
            <person name="David R.G."/>
            <person name="Delcher A.L."/>
            <person name="Delehaunty K."/>
            <person name="Do C.B."/>
            <person name="Ebling H."/>
            <person name="Edwards K."/>
            <person name="Eickbush T."/>
            <person name="Evans J.D."/>
            <person name="Filipski A."/>
            <person name="Findeiss S."/>
            <person name="Freyhult E."/>
            <person name="Fulton L."/>
            <person name="Fulton R."/>
            <person name="Garcia A.C."/>
            <person name="Gardiner A."/>
            <person name="Garfield D.A."/>
            <person name="Garvin B.E."/>
            <person name="Gibson G."/>
            <person name="Gilbert D."/>
            <person name="Gnerre S."/>
            <person name="Godfrey J."/>
            <person name="Good R."/>
            <person name="Gotea V."/>
            <person name="Gravely B."/>
            <person name="Greenberg A.J."/>
            <person name="Griffiths-Jones S."/>
            <person name="Gross S."/>
            <person name="Guigo R."/>
            <person name="Gustafson E.A."/>
            <person name="Haerty W."/>
            <person name="Hahn M.W."/>
            <person name="Halligan D.L."/>
            <person name="Halpern A.L."/>
            <person name="Halter G.M."/>
            <person name="Han M.V."/>
            <person name="Heger A."/>
            <person name="Hillier L."/>
            <person name="Hinrichs A.S."/>
            <person name="Holmes I."/>
            <person name="Hoskins R.A."/>
            <person name="Hubisz M.J."/>
            <person name="Hultmark D."/>
            <person name="Huntley M.A."/>
            <person name="Jaffe D.B."/>
            <person name="Jagadeeshan S."/>
            <person name="Jeck W.R."/>
            <person name="Johnson J."/>
            <person name="Jones C.D."/>
            <person name="Jordan W.C."/>
            <person name="Karpen G.H."/>
            <person name="Kataoka E."/>
            <person name="Keightley P.D."/>
            <person name="Kheradpour P."/>
            <person name="Kirkness E.F."/>
            <person name="Koerich L.B."/>
            <person name="Kristiansen K."/>
            <person name="Kudrna D."/>
            <person name="Kulathinal R.J."/>
            <person name="Kumar S."/>
            <person name="Kwok R."/>
            <person name="Lander E."/>
            <person name="Langley C.H."/>
            <person name="Lapoint R."/>
            <person name="Lazzaro B.P."/>
            <person name="Lee S.J."/>
            <person name="Levesque L."/>
            <person name="Li R."/>
            <person name="Lin C.F."/>
            <person name="Lin M.F."/>
            <person name="Lindblad-Toh K."/>
            <person name="Llopart A."/>
            <person name="Long M."/>
            <person name="Low L."/>
            <person name="Lozovsky E."/>
            <person name="Lu J."/>
            <person name="Luo M."/>
            <person name="Machado C.A."/>
            <person name="Makalowski W."/>
            <person name="Marzo M."/>
            <person name="Matsuda M."/>
            <person name="Matzkin L."/>
            <person name="McAllister B."/>
            <person name="McBride C.S."/>
            <person name="McKernan B."/>
            <person name="McKernan K."/>
            <person name="Mendez-Lago M."/>
            <person name="Minx P."/>
            <person name="Mollenhauer M.U."/>
            <person name="Montooth K."/>
            <person name="Mount S.M."/>
            <person name="Mu X."/>
            <person name="Myers E."/>
            <person name="Negre B."/>
            <person name="Newfeld S."/>
            <person name="Nielsen R."/>
            <person name="Noor M.A."/>
            <person name="O'Grady P."/>
            <person name="Pachter L."/>
            <person name="Papaceit M."/>
            <person name="Parisi M.J."/>
            <person name="Parisi M."/>
            <person name="Parts L."/>
            <person name="Pedersen J.S."/>
            <person name="Pesole G."/>
            <person name="Phillippy A.M."/>
            <person name="Ponting C.P."/>
            <person name="Pop M."/>
            <person name="Porcelli D."/>
            <person name="Powell J.R."/>
            <person name="Prohaska S."/>
            <person name="Pruitt K."/>
            <person name="Puig M."/>
            <person name="Quesneville H."/>
            <person name="Ram K.R."/>
            <person name="Rand D."/>
            <person name="Rasmussen M.D."/>
            <person name="Reed L.K."/>
            <person name="Reenan R."/>
            <person name="Reily A."/>
            <person name="Remington K.A."/>
            <person name="Rieger T.T."/>
            <person name="Ritchie M.G."/>
            <person name="Robin C."/>
            <person name="Rogers Y.H."/>
            <person name="Rohde C."/>
            <person name="Rozas J."/>
            <person name="Rubenfield M.J."/>
            <person name="Ruiz A."/>
            <person name="Russo S."/>
            <person name="Salzberg S.L."/>
            <person name="Sanchez-Gracia A."/>
            <person name="Saranga D.J."/>
            <person name="Sato H."/>
            <person name="Schaeffer S.W."/>
            <person name="Schatz M.C."/>
            <person name="Schlenke T."/>
            <person name="Schwartz R."/>
            <person name="Segarra C."/>
            <person name="Singh R.S."/>
            <person name="Sirot L."/>
            <person name="Sirota M."/>
            <person name="Sisneros N.B."/>
            <person name="Smith C.D."/>
            <person name="Smith T.F."/>
            <person name="Spieth J."/>
            <person name="Stage D.E."/>
            <person name="Stark A."/>
            <person name="Stephan W."/>
            <person name="Strausberg R.L."/>
            <person name="Strempel S."/>
            <person name="Sturgill D."/>
            <person name="Sutton G."/>
            <person name="Sutton G.G."/>
            <person name="Tao W."/>
            <person name="Teichmann S."/>
            <person name="Tobari Y.N."/>
            <person name="Tomimura Y."/>
            <person name="Tsolas J.M."/>
            <person name="Valente V.L."/>
            <person name="Venter E."/>
            <person name="Venter J.C."/>
            <person name="Vicario S."/>
            <person name="Vieira F.G."/>
            <person name="Vilella A.J."/>
            <person name="Villasante A."/>
            <person name="Walenz B."/>
            <person name="Wang J."/>
            <person name="Wasserman M."/>
            <person name="Watts T."/>
            <person name="Wilson D."/>
            <person name="Wilson R.K."/>
            <person name="Wing R.A."/>
            <person name="Wolfner M.F."/>
            <person name="Wong A."/>
            <person name="Wong G.K."/>
            <person name="Wu C.I."/>
            <person name="Wu G."/>
            <person name="Yamamoto D."/>
            <person name="Yang H.P."/>
            <person name="Yang S.P."/>
            <person name="Yorke J.A."/>
            <person name="Yoshida K."/>
            <person name="Zdobnov E."/>
            <person name="Zhang P."/>
            <person name="Zhang Y."/>
            <person name="Zimin A.V."/>
            <person name="Baldwin J."/>
            <person name="Abdouelleil A."/>
            <person name="Abdulkadir J."/>
            <person name="Abebe A."/>
            <person name="Abera B."/>
            <person name="Abreu J."/>
            <person name="Acer S.C."/>
            <person name="Aftuck L."/>
            <person name="Alexander A."/>
            <person name="An P."/>
            <person name="Anderson E."/>
            <person name="Anderson S."/>
            <person name="Arachi H."/>
            <person name="Azer M."/>
            <person name="Bachantsang P."/>
            <person name="Barry A."/>
            <person name="Bayul T."/>
            <person name="Berlin A."/>
            <person name="Bessette D."/>
            <person name="Bloom T."/>
            <person name="Blye J."/>
            <person name="Boguslavskiy L."/>
            <person name="Bonnet C."/>
            <person name="Boukhgalter B."/>
            <person name="Bourzgui I."/>
            <person name="Brown A."/>
            <person name="Cahill P."/>
            <person name="Channer S."/>
            <person name="Cheshatsang Y."/>
            <person name="Chuda L."/>
            <person name="Citroen M."/>
            <person name="Collymore A."/>
            <person name="Cooke P."/>
            <person name="Costello M."/>
            <person name="D'Aco K."/>
            <person name="Daza R."/>
            <person name="De Haan G."/>
            <person name="DeGray S."/>
            <person name="DeMaso C."/>
            <person name="Dhargay N."/>
            <person name="Dooley K."/>
            <person name="Dooley E."/>
            <person name="Doricent M."/>
            <person name="Dorje P."/>
            <person name="Dorjee K."/>
            <person name="Dupes A."/>
            <person name="Elong R."/>
            <person name="Falk J."/>
            <person name="Farina A."/>
            <person name="Faro S."/>
            <person name="Ferguson D."/>
            <person name="Fisher S."/>
            <person name="Foley C.D."/>
            <person name="Franke A."/>
            <person name="Friedrich D."/>
            <person name="Gadbois L."/>
            <person name="Gearin G."/>
            <person name="Gearin C.R."/>
            <person name="Giannoukos G."/>
            <person name="Goode T."/>
            <person name="Graham J."/>
            <person name="Grandbois E."/>
            <person name="Grewal S."/>
            <person name="Gyaltsen K."/>
            <person name="Hafez N."/>
            <person name="Hagos B."/>
            <person name="Hall J."/>
            <person name="Henson C."/>
            <person name="Hollinger A."/>
            <person name="Honan T."/>
            <person name="Huard M.D."/>
            <person name="Hughes L."/>
            <person name="Hurhula B."/>
            <person name="Husby M.E."/>
            <person name="Kamat A."/>
            <person name="Kanga B."/>
            <person name="Kashin S."/>
            <person name="Khazanovich D."/>
            <person name="Kisner P."/>
            <person name="Lance K."/>
            <person name="Lara M."/>
            <person name="Lee W."/>
            <person name="Lennon N."/>
            <person name="Letendre F."/>
            <person name="LeVine R."/>
            <person name="Lipovsky A."/>
            <person name="Liu X."/>
            <person name="Liu J."/>
            <person name="Liu S."/>
            <person name="Lokyitsang T."/>
            <person name="Lokyitsang Y."/>
            <person name="Lubonja R."/>
            <person name="Lui A."/>
            <person name="MacDonald P."/>
            <person name="Magnisalis V."/>
            <person name="Maru K."/>
            <person name="Matthews C."/>
            <person name="McCusker W."/>
            <person name="McDonough S."/>
            <person name="Mehta T."/>
            <person name="Meldrim J."/>
            <person name="Meneus L."/>
            <person name="Mihai O."/>
            <person name="Mihalev A."/>
            <person name="Mihova T."/>
            <person name="Mittelman R."/>
            <person name="Mlenga V."/>
            <person name="Montmayeur A."/>
            <person name="Mulrain L."/>
            <person name="Navidi A."/>
            <person name="Naylor J."/>
            <person name="Negash T."/>
            <person name="Nguyen T."/>
            <person name="Nguyen N."/>
            <person name="Nicol R."/>
            <person name="Norbu C."/>
            <person name="Norbu N."/>
            <person name="Novod N."/>
            <person name="O'Neill B."/>
            <person name="Osman S."/>
            <person name="Markiewicz E."/>
            <person name="Oyono O.L."/>
            <person name="Patti C."/>
            <person name="Phunkhang P."/>
            <person name="Pierre F."/>
            <person name="Priest M."/>
            <person name="Raghuraman S."/>
            <person name="Rege F."/>
            <person name="Reyes R."/>
            <person name="Rise C."/>
            <person name="Rogov P."/>
            <person name="Ross K."/>
            <person name="Ryan E."/>
            <person name="Settipalli S."/>
            <person name="Shea T."/>
            <person name="Sherpa N."/>
            <person name="Shi L."/>
            <person name="Shih D."/>
            <person name="Sparrow T."/>
            <person name="Spaulding J."/>
            <person name="Stalker J."/>
            <person name="Stange-Thomann N."/>
            <person name="Stavropoulos S."/>
            <person name="Stone C."/>
            <person name="Strader C."/>
            <person name="Tesfaye S."/>
            <person name="Thomson T."/>
            <person name="Thoulutsang Y."/>
            <person name="Thoulutsang D."/>
            <person name="Topham K."/>
            <person name="Topping I."/>
            <person name="Tsamla T."/>
            <person name="Vassiliev H."/>
            <person name="Vo A."/>
            <person name="Wangchuk T."/>
            <person name="Wangdi T."/>
            <person name="Weiand M."/>
            <person name="Wilkinson J."/>
            <person name="Wilson A."/>
            <person name="Yadav S."/>
            <person name="Young G."/>
            <person name="Yu Q."/>
            <person name="Zembek L."/>
            <person name="Zhong D."/>
            <person name="Zimmer A."/>
            <person name="Zwirko Z."/>
            <person name="Jaffe D.B."/>
            <person name="Alvarez P."/>
            <person name="Brockman W."/>
            <person name="Butler J."/>
            <person name="Chin C."/>
            <person name="Gnerre S."/>
            <person name="Grabherr M."/>
            <person name="Kleber M."/>
            <person name="Mauceli E."/>
            <person name="MacCallum I."/>
        </authorList>
    </citation>
    <scope>NUCLEOTIDE SEQUENCE [LARGE SCALE GENOMIC DNA]</scope>
    <source>
        <strain evidence="16">Tucson 14030-0811.24</strain>
    </source>
</reference>
<evidence type="ECO:0000256" key="12">
    <source>
        <dbReference type="ARBA" id="ARBA00035485"/>
    </source>
</evidence>
<dbReference type="eggNOG" id="KOG4848">
    <property type="taxonomic scope" value="Eukaryota"/>
</dbReference>
<dbReference type="PANTHER" id="PTHR31761">
    <property type="entry name" value="GROWTH ARREST AND DNA DAMAGE-INDUCIBLE PROTEINS-INTERACTING PROTEIN 1 GADD45GIP1"/>
    <property type="match status" value="1"/>
</dbReference>
<organism evidence="15 16">
    <name type="scientific">Drosophila willistoni</name>
    <name type="common">Fruit fly</name>
    <dbReference type="NCBI Taxonomy" id="7260"/>
    <lineage>
        <taxon>Eukaryota</taxon>
        <taxon>Metazoa</taxon>
        <taxon>Ecdysozoa</taxon>
        <taxon>Arthropoda</taxon>
        <taxon>Hexapoda</taxon>
        <taxon>Insecta</taxon>
        <taxon>Pterygota</taxon>
        <taxon>Neoptera</taxon>
        <taxon>Endopterygota</taxon>
        <taxon>Diptera</taxon>
        <taxon>Brachycera</taxon>
        <taxon>Muscomorpha</taxon>
        <taxon>Ephydroidea</taxon>
        <taxon>Drosophilidae</taxon>
        <taxon>Drosophila</taxon>
        <taxon>Sophophora</taxon>
    </lineage>
</organism>
<evidence type="ECO:0000256" key="7">
    <source>
        <dbReference type="ARBA" id="ARBA00023242"/>
    </source>
</evidence>
<dbReference type="Proteomes" id="UP000007798">
    <property type="component" value="Unassembled WGS sequence"/>
</dbReference>
<dbReference type="KEGG" id="dwi:6642979"/>
<evidence type="ECO:0000256" key="10">
    <source>
        <dbReference type="ARBA" id="ARBA00030700"/>
    </source>
</evidence>
<dbReference type="STRING" id="7260.B4MXQ5"/>
<evidence type="ECO:0000256" key="3">
    <source>
        <dbReference type="ARBA" id="ARBA00005421"/>
    </source>
</evidence>
<evidence type="ECO:0000313" key="16">
    <source>
        <dbReference type="Proteomes" id="UP000007798"/>
    </source>
</evidence>
<dbReference type="GO" id="GO:0005634">
    <property type="term" value="C:nucleus"/>
    <property type="evidence" value="ECO:0007669"/>
    <property type="project" value="UniProtKB-SubCell"/>
</dbReference>
<dbReference type="OrthoDB" id="6247992at2759"/>
<dbReference type="FunCoup" id="B4MXQ5">
    <property type="interactions" value="561"/>
</dbReference>
<proteinExistence type="inferred from homology"/>
<dbReference type="Pfam" id="PF10147">
    <property type="entry name" value="CR6_interact"/>
    <property type="match status" value="1"/>
</dbReference>
<feature type="compositionally biased region" description="Basic and acidic residues" evidence="14">
    <location>
        <begin position="223"/>
        <end position="238"/>
    </location>
</feature>
<dbReference type="SMR" id="B4MXQ5"/>
<gene>
    <name evidence="15" type="primary">Dwil\GK18917</name>
    <name evidence="15" type="ORF">Dwil_GK18917</name>
</gene>
<dbReference type="EMBL" id="CH963876">
    <property type="protein sequence ID" value="EDW76824.1"/>
    <property type="molecule type" value="Genomic_DNA"/>
</dbReference>
<dbReference type="HOGENOM" id="CLU_077236_0_0_1"/>
<accession>B4MXQ5</accession>
<evidence type="ECO:0000256" key="9">
    <source>
        <dbReference type="ARBA" id="ARBA00023306"/>
    </source>
</evidence>
<sequence length="238" mass="27675">MNYLRKTATNFPARLIRLQHAGSASVELPAAIINEDGEDVSSSRKVKFDKSNLRQQHKNVLFECPPYQEEQSWIHLTEKYQRKAFGRYGSKSNINPRICFDSAAGTGTAARQPTQNNDLNTLQKMLEKSRIEHEEKIQTIVAREEAISKKMEKLDQWKKDLNAKVAKKEADAAAAIQRKERLIEEVRRHFGYKVDPRDERFQEMLEQKEKEDKRKQKEAKRKAKDEKMMAKLVEKSTA</sequence>
<evidence type="ECO:0000256" key="11">
    <source>
        <dbReference type="ARBA" id="ARBA00035184"/>
    </source>
</evidence>
<evidence type="ECO:0000313" key="15">
    <source>
        <dbReference type="EMBL" id="EDW76824.1"/>
    </source>
</evidence>
<keyword evidence="4" id="KW-0689">Ribosomal protein</keyword>
<keyword evidence="8" id="KW-0687">Ribonucleoprotein</keyword>
<dbReference type="InterPro" id="IPR018472">
    <property type="entry name" value="Ribosomal_mL64"/>
</dbReference>
<dbReference type="InterPro" id="IPR043035">
    <property type="entry name" value="Ribosomal_mL64_sf"/>
</dbReference>
<dbReference type="OMA" id="EPHSWIH"/>
<name>B4MXQ5_DROWI</name>
<dbReference type="PhylomeDB" id="B4MXQ5"/>
<evidence type="ECO:0000256" key="4">
    <source>
        <dbReference type="ARBA" id="ARBA00022980"/>
    </source>
</evidence>
<comment type="function">
    <text evidence="13">Acts as a negative regulator of G1 to S cell cycle phase progression by inhibiting cyclin-dependent kinases. Inhibitory effects are additive with GADD45 proteins but also occur in the absence of GADD45 proteins. Acts as a repressor of the orphan nuclear receptor NR4A1 by inhibiting AB domain-mediated transcriptional activity. May be involved in the hormone-mediated regulation of NR4A1 transcriptional activity. May play a role in mitochondrial protein synthesis.</text>
</comment>
<feature type="compositionally biased region" description="Basic and acidic residues" evidence="14">
    <location>
        <begin position="206"/>
        <end position="215"/>
    </location>
</feature>
<evidence type="ECO:0000256" key="13">
    <source>
        <dbReference type="ARBA" id="ARBA00060144"/>
    </source>
</evidence>
<evidence type="ECO:0000256" key="8">
    <source>
        <dbReference type="ARBA" id="ARBA00023274"/>
    </source>
</evidence>
<evidence type="ECO:0000256" key="5">
    <source>
        <dbReference type="ARBA" id="ARBA00023054"/>
    </source>
</evidence>
<dbReference type="Gene3D" id="6.10.280.120">
    <property type="entry name" value="Growth arrest and DNA-damage-inducible proteins-interacting protein 1"/>
    <property type="match status" value="1"/>
</dbReference>
<evidence type="ECO:0000256" key="6">
    <source>
        <dbReference type="ARBA" id="ARBA00023128"/>
    </source>
</evidence>
<dbReference type="PANTHER" id="PTHR31761:SF1">
    <property type="entry name" value="LARGE RIBOSOMAL SUBUNIT PROTEIN ML64"/>
    <property type="match status" value="1"/>
</dbReference>
<comment type="subcellular location">
    <subcellularLocation>
        <location evidence="2">Mitochondrion</location>
    </subcellularLocation>
    <subcellularLocation>
        <location evidence="1">Nucleus</location>
    </subcellularLocation>
</comment>
<keyword evidence="16" id="KW-1185">Reference proteome</keyword>
<comment type="similarity">
    <text evidence="3">Belongs to the mitochondrion-specific ribosomal protein mL64 family.</text>
</comment>
<dbReference type="AlphaFoldDB" id="B4MXQ5"/>
<keyword evidence="9" id="KW-0131">Cell cycle</keyword>
<dbReference type="GO" id="GO:0005739">
    <property type="term" value="C:mitochondrion"/>
    <property type="evidence" value="ECO:0007669"/>
    <property type="project" value="UniProtKB-SubCell"/>
</dbReference>
<keyword evidence="5" id="KW-0175">Coiled coil</keyword>
<keyword evidence="6" id="KW-0496">Mitochondrion</keyword>
<dbReference type="GO" id="GO:1990904">
    <property type="term" value="C:ribonucleoprotein complex"/>
    <property type="evidence" value="ECO:0007669"/>
    <property type="project" value="UniProtKB-KW"/>
</dbReference>